<dbReference type="AlphaFoldDB" id="A0A5J4K5V7"/>
<proteinExistence type="predicted"/>
<protein>
    <recommendedName>
        <fullName evidence="3">Ferritin-like domain-containing protein</fullName>
    </recommendedName>
</protein>
<evidence type="ECO:0000313" key="2">
    <source>
        <dbReference type="Proteomes" id="UP000334820"/>
    </source>
</evidence>
<dbReference type="RefSeq" id="WP_151727004.1">
    <property type="nucleotide sequence ID" value="NZ_BKZV01000001.1"/>
</dbReference>
<evidence type="ECO:0000313" key="1">
    <source>
        <dbReference type="EMBL" id="GER82059.1"/>
    </source>
</evidence>
<comment type="caution">
    <text evidence="1">The sequence shown here is derived from an EMBL/GenBank/DDBJ whole genome shotgun (WGS) entry which is preliminary data.</text>
</comment>
<reference evidence="1 2" key="1">
    <citation type="journal article" date="2019" name="Int. J. Syst. Evol. Microbiol.">
        <title>Thermogemmatispora aurantia sp. nov. and Thermogemmatispora argillosa sp. nov., within the class Ktedonobacteria, and emended description of the genus Thermogemmatispora.</title>
        <authorList>
            <person name="Zheng Y."/>
            <person name="Wang C.M."/>
            <person name="Sakai Y."/>
            <person name="Abe K."/>
            <person name="Yokota A."/>
            <person name="Yabe S."/>
        </authorList>
    </citation>
    <scope>NUCLEOTIDE SEQUENCE [LARGE SCALE GENOMIC DNA]</scope>
    <source>
        <strain evidence="1 2">A1-2</strain>
    </source>
</reference>
<dbReference type="PROSITE" id="PS51318">
    <property type="entry name" value="TAT"/>
    <property type="match status" value="1"/>
</dbReference>
<dbReference type="InterPro" id="IPR006311">
    <property type="entry name" value="TAT_signal"/>
</dbReference>
<name>A0A5J4K5V7_9CHLR</name>
<organism evidence="1 2">
    <name type="scientific">Thermogemmatispora aurantia</name>
    <dbReference type="NCBI Taxonomy" id="2045279"/>
    <lineage>
        <taxon>Bacteria</taxon>
        <taxon>Bacillati</taxon>
        <taxon>Chloroflexota</taxon>
        <taxon>Ktedonobacteria</taxon>
        <taxon>Thermogemmatisporales</taxon>
        <taxon>Thermogemmatisporaceae</taxon>
        <taxon>Thermogemmatispora</taxon>
    </lineage>
</organism>
<dbReference type="EMBL" id="BKZV01000001">
    <property type="protein sequence ID" value="GER82059.1"/>
    <property type="molecule type" value="Genomic_DNA"/>
</dbReference>
<evidence type="ECO:0008006" key="3">
    <source>
        <dbReference type="Google" id="ProtNLM"/>
    </source>
</evidence>
<gene>
    <name evidence="1" type="ORF">KTAU_06970</name>
</gene>
<keyword evidence="2" id="KW-1185">Reference proteome</keyword>
<dbReference type="Proteomes" id="UP000334820">
    <property type="component" value="Unassembled WGS sequence"/>
</dbReference>
<dbReference type="Pfam" id="PF13668">
    <property type="entry name" value="Ferritin_2"/>
    <property type="match status" value="1"/>
</dbReference>
<accession>A0A5J4K5V7</accession>
<sequence length="266" mass="28644">MDEMRDIPAPELVPVPEIQQPEAARRALLKGVALGAVTGAGLGTALSAAVSSAFLGQVAHAAPAASNSCVTPIKDIFTIARTAERLAVTFYSNGLQRAYRLGLTWREIAALEAALIEEQIHENFFAQAGGGVLTSEFSFPHGEETFENLRLFIETQQQLEGVFDSAFLSAVRELAQQNRPDLAQIAAQIATVEAEHRALGRFIGRLDPADNWAFSPVLVAKVGDAPALVQKAGYLNPRPGNRFVYHPVDTTDRGVTYRTPYAVACS</sequence>